<comment type="function">
    <text evidence="20">Specifically hydroxylates an Asp or Asn residue in certain epidermal growth factor-like (EGF) domains of a number of proteins.</text>
</comment>
<dbReference type="Ensembl" id="ENSCAFT00040033514.1">
    <property type="protein sequence ID" value="ENSCAFP00040029162.1"/>
    <property type="gene ID" value="ENSCAFG00040017917.1"/>
</dbReference>
<dbReference type="Pfam" id="PF13174">
    <property type="entry name" value="TPR_6"/>
    <property type="match status" value="1"/>
</dbReference>
<dbReference type="Pfam" id="PF05118">
    <property type="entry name" value="Asp_Arg_Hydrox"/>
    <property type="match status" value="1"/>
</dbReference>
<evidence type="ECO:0000256" key="17">
    <source>
        <dbReference type="ARBA" id="ARBA00023157"/>
    </source>
</evidence>
<evidence type="ECO:0000256" key="8">
    <source>
        <dbReference type="ARBA" id="ARBA00022803"/>
    </source>
</evidence>
<evidence type="ECO:0000256" key="6">
    <source>
        <dbReference type="ARBA" id="ARBA00022723"/>
    </source>
</evidence>
<feature type="domain" description="Aspartyl/asparaginy/proline hydroxylase" evidence="27">
    <location>
        <begin position="998"/>
        <end position="1152"/>
    </location>
</feature>
<dbReference type="FunFam" id="1.25.40.10:FF:000154">
    <property type="entry name" value="Aspartyl/asparaginyl beta-hydroxylase"/>
    <property type="match status" value="1"/>
</dbReference>
<feature type="region of interest" description="Disordered" evidence="26">
    <location>
        <begin position="522"/>
        <end position="557"/>
    </location>
</feature>
<name>A0A8C0T273_CANLF</name>
<evidence type="ECO:0000256" key="18">
    <source>
        <dbReference type="ARBA" id="ARBA00023180"/>
    </source>
</evidence>
<keyword evidence="15" id="KW-0408">Iron</keyword>
<dbReference type="PANTHER" id="PTHR12366:SF33">
    <property type="entry name" value="ASPARTYL_ASPARAGINYL BETA-HYDROXYLASE"/>
    <property type="match status" value="1"/>
</dbReference>
<feature type="compositionally biased region" description="Low complexity" evidence="26">
    <location>
        <begin position="46"/>
        <end position="57"/>
    </location>
</feature>
<keyword evidence="12" id="KW-0735">Signal-anchor</keyword>
<dbReference type="GO" id="GO:0046872">
    <property type="term" value="F:metal ion binding"/>
    <property type="evidence" value="ECO:0007669"/>
    <property type="project" value="UniProtKB-KW"/>
</dbReference>
<feature type="region of interest" description="Disordered" evidence="26">
    <location>
        <begin position="1"/>
        <end position="400"/>
    </location>
</feature>
<evidence type="ECO:0000256" key="2">
    <source>
        <dbReference type="ARBA" id="ARBA00004648"/>
    </source>
</evidence>
<evidence type="ECO:0000256" key="5">
    <source>
        <dbReference type="ARBA" id="ARBA00022692"/>
    </source>
</evidence>
<keyword evidence="6" id="KW-0479">Metal-binding</keyword>
<feature type="compositionally biased region" description="Basic residues" evidence="26">
    <location>
        <begin position="253"/>
        <end position="274"/>
    </location>
</feature>
<dbReference type="InterPro" id="IPR011990">
    <property type="entry name" value="TPR-like_helical_dom_sf"/>
</dbReference>
<dbReference type="InterPro" id="IPR019734">
    <property type="entry name" value="TPR_rpt"/>
</dbReference>
<protein>
    <recommendedName>
        <fullName evidence="22">Aspartyl/asparaginyl beta-hydroxylase</fullName>
        <ecNumber evidence="21">1.14.11.16</ecNumber>
    </recommendedName>
    <alternativeName>
        <fullName evidence="23">Aspartate beta-hydroxylase</fullName>
    </alternativeName>
    <alternativeName>
        <fullName evidence="24">Peptide-aspartate beta-dioxygenase</fullName>
    </alternativeName>
</protein>
<keyword evidence="17" id="KW-1015">Disulfide bond</keyword>
<evidence type="ECO:0000256" key="1">
    <source>
        <dbReference type="ARBA" id="ARBA00001962"/>
    </source>
</evidence>
<reference evidence="29" key="2">
    <citation type="submission" date="2025-08" db="UniProtKB">
        <authorList>
            <consortium name="Ensembl"/>
        </authorList>
    </citation>
    <scope>IDENTIFICATION</scope>
</reference>
<keyword evidence="8 25" id="KW-0802">TPR repeat</keyword>
<keyword evidence="18" id="KW-0325">Glycoprotein</keyword>
<comment type="similarity">
    <text evidence="3">Belongs to the aspartyl/asparaginyl beta-hydroxylase family.</text>
</comment>
<evidence type="ECO:0000313" key="30">
    <source>
        <dbReference type="Proteomes" id="UP000694542"/>
    </source>
</evidence>
<keyword evidence="4" id="KW-0597">Phosphoprotein</keyword>
<feature type="compositionally biased region" description="Basic and acidic residues" evidence="26">
    <location>
        <begin position="193"/>
        <end position="207"/>
    </location>
</feature>
<dbReference type="FunFam" id="1.25.40.10:FF:000151">
    <property type="entry name" value="Aspartyl/asparaginyl beta-hydroxylase"/>
    <property type="match status" value="1"/>
</dbReference>
<dbReference type="Gene3D" id="2.60.120.330">
    <property type="entry name" value="B-lactam Antibiotic, Isopenicillin N Synthase, Chain"/>
    <property type="match status" value="1"/>
</dbReference>
<evidence type="ECO:0000256" key="14">
    <source>
        <dbReference type="ARBA" id="ARBA00023002"/>
    </source>
</evidence>
<feature type="compositionally biased region" description="Basic residues" evidence="26">
    <location>
        <begin position="122"/>
        <end position="131"/>
    </location>
</feature>
<feature type="domain" description="Aspartyl beta-hydroxylase/Triadin" evidence="28">
    <location>
        <begin position="397"/>
        <end position="477"/>
    </location>
</feature>
<feature type="compositionally biased region" description="Low complexity" evidence="26">
    <location>
        <begin position="332"/>
        <end position="341"/>
    </location>
</feature>
<reference evidence="29" key="1">
    <citation type="submission" date="2018-10" db="EMBL/GenBank/DDBJ databases">
        <title>De novo assembly of a Great Dane genome.</title>
        <authorList>
            <person name="Kidd J.M."/>
            <person name="Pendleton A.L."/>
            <person name="Shen F."/>
            <person name="Emery S."/>
        </authorList>
    </citation>
    <scope>NUCLEOTIDE SEQUENCE [LARGE SCALE GENOMIC DNA]</scope>
    <source>
        <strain evidence="29">Great Dane</strain>
    </source>
</reference>
<dbReference type="EC" id="1.14.11.16" evidence="21"/>
<sequence>MGLLPTSSFQTRLRINADEKRSPSAGSRAAFPGLQGTAKRDSNGVPRARPAGPALRASRPRVRRPRPRAPPQPPGAPRLRQRSREPSWLPRLPRSQGPRQTGKVDGGSRSQAAAARPEQPRVRRGAGKHGRAPPPLGAVVIGPPSRHSAFRGRGEAGLGREGAWPRGLRAARSRPGRESRVRRTPGLGARSRHAGESPRRRGGRSRDPGAAAGARPAPAAAPAADSAPRPREGAPGPRRPSRARHGPAQERQGRRRRRQQQQRLGQRQRQRQRRQQQLGQRQRGRGHQRRQQQPRGAERSGQRRGGGVGPGGGTGAGVPGARRASPPPSLRPPSARRVAPPWGAGRRPRSVGPAGAPRGRAELGARPWVGRTGPFPADPSPQGGPAGRETKHGGHKNGRKGGLSGSSFFTWFMVIALLGVWTSVAVVWFDLVDYEEVLAKAKDFRYNLSEVLQGKLGVYDADGDGDFDVDDAKVLLGLTKDGSNENIDSLEEVLNILAEESSDWFYGFLSFLYDIMTPFEMLEEEEEESETADGVDGLKERSASKPTVPPEEAEPYPWLEEQVIEDSGPQNTEDEVQEVQIESLLHEAVYTEHGDDVQQEEDGQVREPQPEDDFLVGSDTDDRYEPLETGTFHEETEDSYHIEETASQAYNQDMEEMMYEQDNPDSMEPIVGDDARTYHEADDLTYQDYDEPVYEPPENEGLESSDNAGEDSNIILEEVYMPPAEEQQEVPPVKKKKPKLLNKFDKTIKAELDAAEKLRKRGKIEEALSAFQELVRKYPQSPRARYGKAQCEDDLAEKRRSNEVLRGAIETYQEVASLPNVPTDLLKLTLKRRSDRQQFLGHMRGSLITLQKLVQLFPDDMSLKNDLGVGYLLIGDNNNAQKVYEEVLNVTPNDGFAKVHYGFILKAQNKIAESIPYLKEGIESGDPGTDDGRFYFHLGDAMQRVGNKEAYKWYELGHKRGHFASVWQRSLYNVHGLKAQPWWTPKETGYTELVKSLERNWKLIRDEGLAVMDKAKGLFLPEDENLREKGDWSQFTLWQQGRKNENACKGAPKTCSLLDKFPETTGCRRGQIKYSIMHPGTHVWPHTGPTNCRLRMHLGLVIPKEGCKIRCANETKTWEEGKVLIFDDSFEHEVWQDATSFRLIFIVDVWHPELTPQQRHSLPAI</sequence>
<evidence type="ECO:0000256" key="4">
    <source>
        <dbReference type="ARBA" id="ARBA00022553"/>
    </source>
</evidence>
<keyword evidence="9" id="KW-0256">Endoplasmic reticulum</keyword>
<evidence type="ECO:0000256" key="19">
    <source>
        <dbReference type="ARBA" id="ARBA00051654"/>
    </source>
</evidence>
<keyword evidence="7" id="KW-0677">Repeat</keyword>
<dbReference type="SUPFAM" id="SSF48452">
    <property type="entry name" value="TPR-like"/>
    <property type="match status" value="1"/>
</dbReference>
<feature type="repeat" description="TPR" evidence="25">
    <location>
        <begin position="861"/>
        <end position="894"/>
    </location>
</feature>
<evidence type="ECO:0000256" key="24">
    <source>
        <dbReference type="ARBA" id="ARBA00083536"/>
    </source>
</evidence>
<dbReference type="SUPFAM" id="SSF51197">
    <property type="entry name" value="Clavaminate synthase-like"/>
    <property type="match status" value="1"/>
</dbReference>
<dbReference type="Pfam" id="PF05279">
    <property type="entry name" value="Asp-B-Hydro_N"/>
    <property type="match status" value="1"/>
</dbReference>
<keyword evidence="5" id="KW-0812">Transmembrane</keyword>
<comment type="catalytic activity">
    <reaction evidence="19">
        <text>L-aspartyl-[protein] + 2-oxoglutarate + O2 = 3-hydroxy-L-aspartyl-[protein] + succinate + CO2</text>
        <dbReference type="Rhea" id="RHEA:11508"/>
        <dbReference type="Rhea" id="RHEA-COMP:9867"/>
        <dbReference type="Rhea" id="RHEA-COMP:14951"/>
        <dbReference type="ChEBI" id="CHEBI:15379"/>
        <dbReference type="ChEBI" id="CHEBI:16526"/>
        <dbReference type="ChEBI" id="CHEBI:16810"/>
        <dbReference type="ChEBI" id="CHEBI:17427"/>
        <dbReference type="ChEBI" id="CHEBI:29961"/>
        <dbReference type="ChEBI" id="CHEBI:30031"/>
        <dbReference type="EC" id="1.14.11.16"/>
    </reaction>
</comment>
<evidence type="ECO:0000256" key="13">
    <source>
        <dbReference type="ARBA" id="ARBA00022989"/>
    </source>
</evidence>
<accession>A0A8C0T273</accession>
<dbReference type="InterPro" id="IPR027443">
    <property type="entry name" value="IPNS-like_sf"/>
</dbReference>
<evidence type="ECO:0000259" key="27">
    <source>
        <dbReference type="Pfam" id="PF05118"/>
    </source>
</evidence>
<evidence type="ECO:0000256" key="26">
    <source>
        <dbReference type="SAM" id="MobiDB-lite"/>
    </source>
</evidence>
<dbReference type="AlphaFoldDB" id="A0A8C0T273"/>
<dbReference type="InterPro" id="IPR007803">
    <property type="entry name" value="Asp/Arg/Pro-Hydrxlase"/>
</dbReference>
<evidence type="ECO:0000256" key="9">
    <source>
        <dbReference type="ARBA" id="ARBA00022824"/>
    </source>
</evidence>
<evidence type="ECO:0000259" key="28">
    <source>
        <dbReference type="Pfam" id="PF05279"/>
    </source>
</evidence>
<keyword evidence="10" id="KW-0106">Calcium</keyword>
<dbReference type="Proteomes" id="UP000694542">
    <property type="component" value="Chromosome 29"/>
</dbReference>
<evidence type="ECO:0000256" key="20">
    <source>
        <dbReference type="ARBA" id="ARBA00054226"/>
    </source>
</evidence>
<proteinExistence type="inferred from homology"/>
<evidence type="ECO:0000256" key="3">
    <source>
        <dbReference type="ARBA" id="ARBA00007730"/>
    </source>
</evidence>
<evidence type="ECO:0000256" key="21">
    <source>
        <dbReference type="ARBA" id="ARBA00066696"/>
    </source>
</evidence>
<feature type="region of interest" description="Disordered" evidence="26">
    <location>
        <begin position="595"/>
        <end position="624"/>
    </location>
</feature>
<keyword evidence="11" id="KW-0223">Dioxygenase</keyword>
<evidence type="ECO:0000256" key="10">
    <source>
        <dbReference type="ARBA" id="ARBA00022837"/>
    </source>
</evidence>
<keyword evidence="14" id="KW-0560">Oxidoreductase</keyword>
<dbReference type="Gene3D" id="1.25.40.10">
    <property type="entry name" value="Tetratricopeptide repeat domain"/>
    <property type="match status" value="2"/>
</dbReference>
<dbReference type="PANTHER" id="PTHR12366">
    <property type="entry name" value="ASPARTYL/ASPARAGINYL BETA-HYDROXYLASE"/>
    <property type="match status" value="1"/>
</dbReference>
<evidence type="ECO:0000313" key="29">
    <source>
        <dbReference type="Ensembl" id="ENSCAFP00040029162.1"/>
    </source>
</evidence>
<feature type="compositionally biased region" description="Acidic residues" evidence="26">
    <location>
        <begin position="522"/>
        <end position="533"/>
    </location>
</feature>
<evidence type="ECO:0000256" key="16">
    <source>
        <dbReference type="ARBA" id="ARBA00023136"/>
    </source>
</evidence>
<evidence type="ECO:0000256" key="12">
    <source>
        <dbReference type="ARBA" id="ARBA00022968"/>
    </source>
</evidence>
<evidence type="ECO:0000256" key="23">
    <source>
        <dbReference type="ARBA" id="ARBA00075221"/>
    </source>
</evidence>
<feature type="compositionally biased region" description="Basic residues" evidence="26">
    <location>
        <begin position="282"/>
        <end position="292"/>
    </location>
</feature>
<evidence type="ECO:0000256" key="11">
    <source>
        <dbReference type="ARBA" id="ARBA00022964"/>
    </source>
</evidence>
<comment type="cofactor">
    <cofactor evidence="1">
        <name>Fe cation</name>
        <dbReference type="ChEBI" id="CHEBI:24875"/>
    </cofactor>
</comment>
<dbReference type="GO" id="GO:0062101">
    <property type="term" value="F:peptidyl-aspartic acid 3-dioxygenase activity"/>
    <property type="evidence" value="ECO:0007669"/>
    <property type="project" value="UniProtKB-EC"/>
</dbReference>
<evidence type="ECO:0000256" key="7">
    <source>
        <dbReference type="ARBA" id="ARBA00022737"/>
    </source>
</evidence>
<feature type="compositionally biased region" description="Polar residues" evidence="26">
    <location>
        <begin position="1"/>
        <end position="13"/>
    </location>
</feature>
<comment type="subcellular location">
    <subcellularLocation>
        <location evidence="2">Endoplasmic reticulum membrane</location>
        <topology evidence="2">Single-pass type II membrane protein</topology>
    </subcellularLocation>
</comment>
<dbReference type="InterPro" id="IPR007943">
    <property type="entry name" value="Asp-B-hydro/Triadin_dom"/>
</dbReference>
<feature type="compositionally biased region" description="Basic residues" evidence="26">
    <location>
        <begin position="58"/>
        <end position="67"/>
    </location>
</feature>
<keyword evidence="13" id="KW-1133">Transmembrane helix</keyword>
<dbReference type="FunFam" id="2.60.120.330:FF:000004">
    <property type="entry name" value="aspartyl/asparaginyl beta-hydroxylase isoform X2"/>
    <property type="match status" value="1"/>
</dbReference>
<evidence type="ECO:0000256" key="22">
    <source>
        <dbReference type="ARBA" id="ARBA00070005"/>
    </source>
</evidence>
<dbReference type="PROSITE" id="PS50005">
    <property type="entry name" value="TPR"/>
    <property type="match status" value="1"/>
</dbReference>
<dbReference type="InterPro" id="IPR039038">
    <property type="entry name" value="ASPH"/>
</dbReference>
<feature type="compositionally biased region" description="Low complexity" evidence="26">
    <location>
        <begin position="208"/>
        <end position="227"/>
    </location>
</feature>
<organism evidence="29 30">
    <name type="scientific">Canis lupus familiaris</name>
    <name type="common">Dog</name>
    <name type="synonym">Canis familiaris</name>
    <dbReference type="NCBI Taxonomy" id="9615"/>
    <lineage>
        <taxon>Eukaryota</taxon>
        <taxon>Metazoa</taxon>
        <taxon>Chordata</taxon>
        <taxon>Craniata</taxon>
        <taxon>Vertebrata</taxon>
        <taxon>Euteleostomi</taxon>
        <taxon>Mammalia</taxon>
        <taxon>Eutheria</taxon>
        <taxon>Laurasiatheria</taxon>
        <taxon>Carnivora</taxon>
        <taxon>Caniformia</taxon>
        <taxon>Canidae</taxon>
        <taxon>Canis</taxon>
    </lineage>
</organism>
<evidence type="ECO:0000256" key="15">
    <source>
        <dbReference type="ARBA" id="ARBA00023004"/>
    </source>
</evidence>
<keyword evidence="16" id="KW-0472">Membrane</keyword>
<dbReference type="GO" id="GO:0005789">
    <property type="term" value="C:endoplasmic reticulum membrane"/>
    <property type="evidence" value="ECO:0007669"/>
    <property type="project" value="UniProtKB-SubCell"/>
</dbReference>
<evidence type="ECO:0000256" key="25">
    <source>
        <dbReference type="PROSITE-ProRule" id="PRU00339"/>
    </source>
</evidence>
<feature type="compositionally biased region" description="Gly residues" evidence="26">
    <location>
        <begin position="303"/>
        <end position="318"/>
    </location>
</feature>